<dbReference type="Gene3D" id="1.20.120.1220">
    <property type="match status" value="1"/>
</dbReference>
<dbReference type="Pfam" id="PF06750">
    <property type="entry name" value="A24_N_bact"/>
    <property type="match status" value="1"/>
</dbReference>
<evidence type="ECO:0000256" key="10">
    <source>
        <dbReference type="SAM" id="Phobius"/>
    </source>
</evidence>
<feature type="transmembrane region" description="Helical" evidence="10">
    <location>
        <begin position="166"/>
        <end position="186"/>
    </location>
</feature>
<keyword evidence="14" id="KW-1185">Reference proteome</keyword>
<feature type="transmembrane region" description="Helical" evidence="10">
    <location>
        <begin position="113"/>
        <end position="130"/>
    </location>
</feature>
<keyword evidence="7 10" id="KW-0472">Membrane</keyword>
<keyword evidence="9" id="KW-0808">Transferase</keyword>
<comment type="similarity">
    <text evidence="2 8">Belongs to the peptidase A24 family.</text>
</comment>
<feature type="domain" description="Prepilin peptidase A24 N-terminal" evidence="12">
    <location>
        <begin position="16"/>
        <end position="109"/>
    </location>
</feature>
<dbReference type="Proteomes" id="UP001556653">
    <property type="component" value="Unassembled WGS sequence"/>
</dbReference>
<keyword evidence="6 10" id="KW-1133">Transmembrane helix</keyword>
<sequence length="265" mass="28406">MNPPVPVSEYAVLIGLVGLCVGSFINVVIHRLPLTMADMDPSPRMHTIIAGRSRCPHCRQVIRWRDNIPLIGWLRRLGRCRDCQAPISLRYPIIEALMGIGGLLVIARFGLTPAGLSAFLLTAWLLALAGIDQTTRLLPDRLTLSGLWLGLLVAAGGIHLEAREAILGVVAGYISLSGLNAGFRLLRGQDGMGGGDFKLMAMLGAWLGPGSLPLVMLFAAGGGTLWSLLAGPGRGHPLPEQIPFGPWLALAGWITLVWPYDRGVF</sequence>
<evidence type="ECO:0000313" key="13">
    <source>
        <dbReference type="EMBL" id="MEX0385532.1"/>
    </source>
</evidence>
<dbReference type="EC" id="2.1.1.-" evidence="9"/>
<name>A0ABV3S5X6_9GAMM</name>
<dbReference type="EMBL" id="JBAKFJ010000001">
    <property type="protein sequence ID" value="MEX0385532.1"/>
    <property type="molecule type" value="Genomic_DNA"/>
</dbReference>
<keyword evidence="5 9" id="KW-0812">Transmembrane</keyword>
<keyword evidence="9" id="KW-0645">Protease</keyword>
<dbReference type="InterPro" id="IPR050882">
    <property type="entry name" value="Prepilin_peptidase/N-MTase"/>
</dbReference>
<dbReference type="InterPro" id="IPR000045">
    <property type="entry name" value="Prepilin_IV_endopep_pep"/>
</dbReference>
<keyword evidence="9" id="KW-0489">Methyltransferase</keyword>
<keyword evidence="9" id="KW-0511">Multifunctional enzyme</keyword>
<dbReference type="EC" id="3.4.23.43" evidence="9"/>
<dbReference type="PANTHER" id="PTHR30487:SF0">
    <property type="entry name" value="PREPILIN LEADER PEPTIDASE_N-METHYLTRANSFERASE-RELATED"/>
    <property type="match status" value="1"/>
</dbReference>
<gene>
    <name evidence="13" type="ORF">V6X64_00800</name>
</gene>
<keyword evidence="4" id="KW-0997">Cell inner membrane</keyword>
<reference evidence="13 14" key="1">
    <citation type="submission" date="2024-02" db="EMBL/GenBank/DDBJ databases">
        <title>New especies of Spiribacter isolated from saline water.</title>
        <authorList>
            <person name="Leon M.J."/>
            <person name="De La Haba R."/>
            <person name="Sanchez-Porro C."/>
            <person name="Ventosa A."/>
        </authorList>
    </citation>
    <scope>NUCLEOTIDE SEQUENCE [LARGE SCALE GENOMIC DNA]</scope>
    <source>
        <strain evidence="14">ag22IC4-227</strain>
    </source>
</reference>
<dbReference type="Pfam" id="PF01478">
    <property type="entry name" value="Peptidase_A24"/>
    <property type="match status" value="1"/>
</dbReference>
<evidence type="ECO:0000256" key="9">
    <source>
        <dbReference type="RuleBase" id="RU003794"/>
    </source>
</evidence>
<keyword evidence="9 13" id="KW-0378">Hydrolase</keyword>
<evidence type="ECO:0000259" key="12">
    <source>
        <dbReference type="Pfam" id="PF06750"/>
    </source>
</evidence>
<evidence type="ECO:0000256" key="1">
    <source>
        <dbReference type="ARBA" id="ARBA00004429"/>
    </source>
</evidence>
<proteinExistence type="inferred from homology"/>
<feature type="domain" description="Prepilin type IV endopeptidase peptidase" evidence="11">
    <location>
        <begin position="120"/>
        <end position="226"/>
    </location>
</feature>
<dbReference type="PRINTS" id="PR00864">
    <property type="entry name" value="PREPILNPTASE"/>
</dbReference>
<dbReference type="PANTHER" id="PTHR30487">
    <property type="entry name" value="TYPE 4 PREPILIN-LIKE PROTEINS LEADER PEPTIDE-PROCESSING ENZYME"/>
    <property type="match status" value="1"/>
</dbReference>
<comment type="subcellular location">
    <subcellularLocation>
        <location evidence="1">Cell inner membrane</location>
        <topology evidence="1">Multi-pass membrane protein</topology>
    </subcellularLocation>
    <subcellularLocation>
        <location evidence="9">Cell membrane</location>
        <topology evidence="9">Multi-pass membrane protein</topology>
    </subcellularLocation>
</comment>
<dbReference type="GO" id="GO:0016787">
    <property type="term" value="F:hydrolase activity"/>
    <property type="evidence" value="ECO:0007669"/>
    <property type="project" value="UniProtKB-KW"/>
</dbReference>
<evidence type="ECO:0000256" key="3">
    <source>
        <dbReference type="ARBA" id="ARBA00022475"/>
    </source>
</evidence>
<feature type="transmembrane region" description="Helical" evidence="10">
    <location>
        <begin position="241"/>
        <end position="260"/>
    </location>
</feature>
<comment type="caution">
    <text evidence="13">The sequence shown here is derived from an EMBL/GenBank/DDBJ whole genome shotgun (WGS) entry which is preliminary data.</text>
</comment>
<dbReference type="InterPro" id="IPR014032">
    <property type="entry name" value="Peptidase_A24A_bac"/>
</dbReference>
<feature type="transmembrane region" description="Helical" evidence="10">
    <location>
        <begin position="142"/>
        <end position="160"/>
    </location>
</feature>
<organism evidence="13 14">
    <name type="scientific">Spiribacter onubensis</name>
    <dbReference type="NCBI Taxonomy" id="3122420"/>
    <lineage>
        <taxon>Bacteria</taxon>
        <taxon>Pseudomonadati</taxon>
        <taxon>Pseudomonadota</taxon>
        <taxon>Gammaproteobacteria</taxon>
        <taxon>Chromatiales</taxon>
        <taxon>Ectothiorhodospiraceae</taxon>
        <taxon>Spiribacter</taxon>
    </lineage>
</organism>
<evidence type="ECO:0000256" key="5">
    <source>
        <dbReference type="ARBA" id="ARBA00022692"/>
    </source>
</evidence>
<evidence type="ECO:0000313" key="14">
    <source>
        <dbReference type="Proteomes" id="UP001556653"/>
    </source>
</evidence>
<evidence type="ECO:0000256" key="2">
    <source>
        <dbReference type="ARBA" id="ARBA00005801"/>
    </source>
</evidence>
<feature type="transmembrane region" description="Helical" evidence="10">
    <location>
        <begin position="206"/>
        <end position="229"/>
    </location>
</feature>
<dbReference type="RefSeq" id="WP_367966016.1">
    <property type="nucleotide sequence ID" value="NZ_JBAKFJ010000001.1"/>
</dbReference>
<comment type="function">
    <text evidence="9">Plays an essential role in type IV pili and type II pseudopili formation by proteolytically removing the leader sequence from substrate proteins and subsequently monomethylating the alpha-amino group of the newly exposed N-terminal phenylalanine.</text>
</comment>
<evidence type="ECO:0000256" key="6">
    <source>
        <dbReference type="ARBA" id="ARBA00022989"/>
    </source>
</evidence>
<feature type="transmembrane region" description="Helical" evidence="10">
    <location>
        <begin position="12"/>
        <end position="29"/>
    </location>
</feature>
<evidence type="ECO:0000259" key="11">
    <source>
        <dbReference type="Pfam" id="PF01478"/>
    </source>
</evidence>
<dbReference type="InterPro" id="IPR010627">
    <property type="entry name" value="Prepilin_pept_A24_N"/>
</dbReference>
<feature type="transmembrane region" description="Helical" evidence="10">
    <location>
        <begin position="89"/>
        <end position="107"/>
    </location>
</feature>
<accession>A0ABV3S5X6</accession>
<evidence type="ECO:0000256" key="7">
    <source>
        <dbReference type="ARBA" id="ARBA00023136"/>
    </source>
</evidence>
<protein>
    <recommendedName>
        <fullName evidence="9">Prepilin leader peptidase/N-methyltransferase</fullName>
        <ecNumber evidence="9">2.1.1.-</ecNumber>
        <ecNumber evidence="9">3.4.23.43</ecNumber>
    </recommendedName>
</protein>
<evidence type="ECO:0000256" key="8">
    <source>
        <dbReference type="RuleBase" id="RU003793"/>
    </source>
</evidence>
<keyword evidence="3" id="KW-1003">Cell membrane</keyword>
<comment type="catalytic activity">
    <reaction evidence="9">
        <text>Typically cleaves a -Gly-|-Phe- bond to release an N-terminal, basic peptide of 5-8 residues from type IV prepilin, and then N-methylates the new N-terminal amino group, the methyl donor being S-adenosyl-L-methionine.</text>
        <dbReference type="EC" id="3.4.23.43"/>
    </reaction>
</comment>
<evidence type="ECO:0000256" key="4">
    <source>
        <dbReference type="ARBA" id="ARBA00022519"/>
    </source>
</evidence>